<keyword evidence="1" id="KW-0812">Transmembrane</keyword>
<keyword evidence="4" id="KW-1185">Reference proteome</keyword>
<keyword evidence="1" id="KW-1133">Transmembrane helix</keyword>
<sequence>MSTLHRDGRISGREDRMPEVILDYNATKGGVDNLDKLLACYSCQRRTLRWPLVIIFNILDVSAYNAFSIWMAINPDWNQRKLQRYLFLEELGKALVTPHIQRRQHVPRTPASPAIVRTMVETPAVPPA</sequence>
<evidence type="ECO:0000313" key="4">
    <source>
        <dbReference type="Proteomes" id="UP001221898"/>
    </source>
</evidence>
<reference evidence="3" key="1">
    <citation type="journal article" date="2023" name="Science">
        <title>Genome structures resolve the early diversification of teleost fishes.</title>
        <authorList>
            <person name="Parey E."/>
            <person name="Louis A."/>
            <person name="Montfort J."/>
            <person name="Bouchez O."/>
            <person name="Roques C."/>
            <person name="Iampietro C."/>
            <person name="Lluch J."/>
            <person name="Castinel A."/>
            <person name="Donnadieu C."/>
            <person name="Desvignes T."/>
            <person name="Floi Bucao C."/>
            <person name="Jouanno E."/>
            <person name="Wen M."/>
            <person name="Mejri S."/>
            <person name="Dirks R."/>
            <person name="Jansen H."/>
            <person name="Henkel C."/>
            <person name="Chen W.J."/>
            <person name="Zahm M."/>
            <person name="Cabau C."/>
            <person name="Klopp C."/>
            <person name="Thompson A.W."/>
            <person name="Robinson-Rechavi M."/>
            <person name="Braasch I."/>
            <person name="Lecointre G."/>
            <person name="Bobe J."/>
            <person name="Postlethwait J.H."/>
            <person name="Berthelot C."/>
            <person name="Roest Crollius H."/>
            <person name="Guiguen Y."/>
        </authorList>
    </citation>
    <scope>NUCLEOTIDE SEQUENCE</scope>
    <source>
        <strain evidence="3">NC1722</strain>
    </source>
</reference>
<organism evidence="3 4">
    <name type="scientific">Aldrovandia affinis</name>
    <dbReference type="NCBI Taxonomy" id="143900"/>
    <lineage>
        <taxon>Eukaryota</taxon>
        <taxon>Metazoa</taxon>
        <taxon>Chordata</taxon>
        <taxon>Craniata</taxon>
        <taxon>Vertebrata</taxon>
        <taxon>Euteleostomi</taxon>
        <taxon>Actinopterygii</taxon>
        <taxon>Neopterygii</taxon>
        <taxon>Teleostei</taxon>
        <taxon>Notacanthiformes</taxon>
        <taxon>Halosauridae</taxon>
        <taxon>Aldrovandia</taxon>
    </lineage>
</organism>
<dbReference type="Proteomes" id="UP001221898">
    <property type="component" value="Unassembled WGS sequence"/>
</dbReference>
<feature type="transmembrane region" description="Helical" evidence="1">
    <location>
        <begin position="52"/>
        <end position="73"/>
    </location>
</feature>
<evidence type="ECO:0000259" key="2">
    <source>
        <dbReference type="Pfam" id="PF13843"/>
    </source>
</evidence>
<evidence type="ECO:0000313" key="3">
    <source>
        <dbReference type="EMBL" id="KAJ8391848.1"/>
    </source>
</evidence>
<dbReference type="Pfam" id="PF13843">
    <property type="entry name" value="DDE_Tnp_1_7"/>
    <property type="match status" value="1"/>
</dbReference>
<feature type="domain" description="PiggyBac transposable element-derived protein" evidence="2">
    <location>
        <begin position="13"/>
        <end position="67"/>
    </location>
</feature>
<evidence type="ECO:0000256" key="1">
    <source>
        <dbReference type="SAM" id="Phobius"/>
    </source>
</evidence>
<dbReference type="EMBL" id="JAINUG010000152">
    <property type="protein sequence ID" value="KAJ8391848.1"/>
    <property type="molecule type" value="Genomic_DNA"/>
</dbReference>
<dbReference type="InterPro" id="IPR029526">
    <property type="entry name" value="PGBD"/>
</dbReference>
<name>A0AAD7RX92_9TELE</name>
<proteinExistence type="predicted"/>
<protein>
    <recommendedName>
        <fullName evidence="2">PiggyBac transposable element-derived protein domain-containing protein</fullName>
    </recommendedName>
</protein>
<accession>A0AAD7RX92</accession>
<keyword evidence="1" id="KW-0472">Membrane</keyword>
<gene>
    <name evidence="3" type="ORF">AAFF_G00084640</name>
</gene>
<dbReference type="PANTHER" id="PTHR46599">
    <property type="entry name" value="PIGGYBAC TRANSPOSABLE ELEMENT-DERIVED PROTEIN 4"/>
    <property type="match status" value="1"/>
</dbReference>
<dbReference type="AlphaFoldDB" id="A0AAD7RX92"/>
<dbReference type="PANTHER" id="PTHR46599:SF6">
    <property type="entry name" value="DUAL SPECIFICITY PHOSPHATASE 26"/>
    <property type="match status" value="1"/>
</dbReference>
<comment type="caution">
    <text evidence="3">The sequence shown here is derived from an EMBL/GenBank/DDBJ whole genome shotgun (WGS) entry which is preliminary data.</text>
</comment>